<feature type="active site" description="Charge relay system" evidence="8">
    <location>
        <position position="258"/>
    </location>
</feature>
<evidence type="ECO:0000256" key="3">
    <source>
        <dbReference type="ARBA" id="ARBA00022729"/>
    </source>
</evidence>
<accession>A0A8J3TUA7</accession>
<feature type="domain" description="Peptidase S1A alpha-lytic prodomain" evidence="10">
    <location>
        <begin position="123"/>
        <end position="178"/>
    </location>
</feature>
<comment type="caution">
    <text evidence="11">The sequence shown here is derived from an EMBL/GenBank/DDBJ whole genome shotgun (WGS) entry which is preliminary data.</text>
</comment>
<dbReference type="InterPro" id="IPR001316">
    <property type="entry name" value="Pept_S1A_streptogrisin"/>
</dbReference>
<dbReference type="Proteomes" id="UP000650628">
    <property type="component" value="Unassembled WGS sequence"/>
</dbReference>
<organism evidence="11 12">
    <name type="scientific">Planotetraspora mira</name>
    <dbReference type="NCBI Taxonomy" id="58121"/>
    <lineage>
        <taxon>Bacteria</taxon>
        <taxon>Bacillati</taxon>
        <taxon>Actinomycetota</taxon>
        <taxon>Actinomycetes</taxon>
        <taxon>Streptosporangiales</taxon>
        <taxon>Streptosporangiaceae</taxon>
        <taxon>Planotetraspora</taxon>
    </lineage>
</organism>
<evidence type="ECO:0000313" key="11">
    <source>
        <dbReference type="EMBL" id="GII33085.1"/>
    </source>
</evidence>
<dbReference type="EMBL" id="BOOO01000038">
    <property type="protein sequence ID" value="GII33085.1"/>
    <property type="molecule type" value="Genomic_DNA"/>
</dbReference>
<dbReference type="InterPro" id="IPR043504">
    <property type="entry name" value="Peptidase_S1_PA_chymotrypsin"/>
</dbReference>
<dbReference type="PRINTS" id="PR00861">
    <property type="entry name" value="ALYTICPTASE"/>
</dbReference>
<dbReference type="SUPFAM" id="SSF50494">
    <property type="entry name" value="Trypsin-like serine proteases"/>
    <property type="match status" value="1"/>
</dbReference>
<feature type="disulfide bond" evidence="9">
    <location>
        <begin position="332"/>
        <end position="359"/>
    </location>
</feature>
<feature type="active site" description="Charge relay system" evidence="8">
    <location>
        <position position="230"/>
    </location>
</feature>
<evidence type="ECO:0000256" key="6">
    <source>
        <dbReference type="ARBA" id="ARBA00023145"/>
    </source>
</evidence>
<evidence type="ECO:0000256" key="2">
    <source>
        <dbReference type="ARBA" id="ARBA00022670"/>
    </source>
</evidence>
<keyword evidence="5" id="KW-0720">Serine protease</keyword>
<feature type="active site" description="Charge relay system" evidence="8">
    <location>
        <position position="338"/>
    </location>
</feature>
<evidence type="ECO:0000256" key="1">
    <source>
        <dbReference type="ARBA" id="ARBA00007664"/>
    </source>
</evidence>
<feature type="disulfide bond" evidence="9">
    <location>
        <begin position="296"/>
        <end position="306"/>
    </location>
</feature>
<evidence type="ECO:0000313" key="12">
    <source>
        <dbReference type="Proteomes" id="UP000650628"/>
    </source>
</evidence>
<dbReference type="CDD" id="cd21112">
    <property type="entry name" value="alphaLP-like"/>
    <property type="match status" value="1"/>
</dbReference>
<evidence type="ECO:0000259" key="10">
    <source>
        <dbReference type="Pfam" id="PF02983"/>
    </source>
</evidence>
<keyword evidence="12" id="KW-1185">Reference proteome</keyword>
<evidence type="ECO:0000256" key="9">
    <source>
        <dbReference type="PIRSR" id="PIRSR001134-2"/>
    </source>
</evidence>
<dbReference type="InterPro" id="IPR004236">
    <property type="entry name" value="Pept_S1_alpha_lytic"/>
</dbReference>
<dbReference type="InterPro" id="IPR009003">
    <property type="entry name" value="Peptidase_S1_PA"/>
</dbReference>
<dbReference type="Pfam" id="PF02983">
    <property type="entry name" value="Pro_Al_protease"/>
    <property type="match status" value="1"/>
</dbReference>
<dbReference type="GO" id="GO:0005576">
    <property type="term" value="C:extracellular region"/>
    <property type="evidence" value="ECO:0007669"/>
    <property type="project" value="InterPro"/>
</dbReference>
<dbReference type="RefSeq" id="WP_203956937.1">
    <property type="nucleotide sequence ID" value="NZ_BOOO01000038.1"/>
</dbReference>
<sequence length="384" mass="39454">MLRRRTAARGSTLAIGVLAIGVLIIAPAVADPAPETADALPSQAMLDAIQHDLGLSAEQARTRLLNESRASASEVVLRGRLGDSYAGSWVTGPASETFVVATTDASKSETITASGARPEVVRHSLAELTASEEALNRHSSTAPGSTPIWYVDVRNNQVVVLSSEPSEADAFVARSGADTSLVHVERSDERPRTYLDLRGGDAYYIGGSARCSVGFSVVRGGTNGFVSAGHCADAGNSTTGYNQAAQGTFQGSSFPGDDYSWVAVNGDWTPRPWVRDGGGDIIVKGAAASVVGASVCRSGSTTGWHCGTIEQRDASVTYSQGTVSGVTRTNVCAEPGDSGGSFISGSQAQGVTSGGSGDCTSGGTTYFQPVNEILSAYGLSLMTG</sequence>
<dbReference type="InterPro" id="IPR035070">
    <property type="entry name" value="Streptogrisin_prodomain"/>
</dbReference>
<keyword evidence="3" id="KW-0732">Signal</keyword>
<gene>
    <name evidence="11" type="ORF">Pmi06nite_65270</name>
</gene>
<protein>
    <submittedName>
        <fullName evidence="11">Serine protease</fullName>
    </submittedName>
</protein>
<evidence type="ECO:0000256" key="5">
    <source>
        <dbReference type="ARBA" id="ARBA00022825"/>
    </source>
</evidence>
<proteinExistence type="inferred from homology"/>
<comment type="similarity">
    <text evidence="1">Belongs to the peptidase S1 family.</text>
</comment>
<dbReference type="PIRSF" id="PIRSF001134">
    <property type="entry name" value="Streptogrisin"/>
    <property type="match status" value="1"/>
</dbReference>
<keyword evidence="7 9" id="KW-1015">Disulfide bond</keyword>
<name>A0A8J3TUA7_9ACTN</name>
<dbReference type="Gene3D" id="2.40.10.10">
    <property type="entry name" value="Trypsin-like serine proteases"/>
    <property type="match status" value="2"/>
</dbReference>
<dbReference type="GO" id="GO:0006508">
    <property type="term" value="P:proteolysis"/>
    <property type="evidence" value="ECO:0007669"/>
    <property type="project" value="UniProtKB-KW"/>
</dbReference>
<keyword evidence="4" id="KW-0378">Hydrolase</keyword>
<dbReference type="AlphaFoldDB" id="A0A8J3TUA7"/>
<evidence type="ECO:0000256" key="8">
    <source>
        <dbReference type="PIRSR" id="PIRSR001134-1"/>
    </source>
</evidence>
<reference evidence="11 12" key="1">
    <citation type="submission" date="2021-01" db="EMBL/GenBank/DDBJ databases">
        <title>Whole genome shotgun sequence of Planotetraspora mira NBRC 15435.</title>
        <authorList>
            <person name="Komaki H."/>
            <person name="Tamura T."/>
        </authorList>
    </citation>
    <scope>NUCLEOTIDE SEQUENCE [LARGE SCALE GENOMIC DNA]</scope>
    <source>
        <strain evidence="11 12">NBRC 15435</strain>
    </source>
</reference>
<keyword evidence="2 11" id="KW-0645">Protease</keyword>
<evidence type="ECO:0000256" key="4">
    <source>
        <dbReference type="ARBA" id="ARBA00022801"/>
    </source>
</evidence>
<dbReference type="Gene3D" id="3.30.300.50">
    <property type="match status" value="2"/>
</dbReference>
<feature type="disulfide bond" evidence="9">
    <location>
        <begin position="211"/>
        <end position="231"/>
    </location>
</feature>
<evidence type="ECO:0000256" key="7">
    <source>
        <dbReference type="ARBA" id="ARBA00023157"/>
    </source>
</evidence>
<keyword evidence="6" id="KW-0865">Zymogen</keyword>
<dbReference type="GO" id="GO:0004252">
    <property type="term" value="F:serine-type endopeptidase activity"/>
    <property type="evidence" value="ECO:0007669"/>
    <property type="project" value="InterPro"/>
</dbReference>